<name>A0A1T5MQS5_9FIRM</name>
<accession>A0A1T5MQS5</accession>
<evidence type="ECO:0000256" key="1">
    <source>
        <dbReference type="SAM" id="Coils"/>
    </source>
</evidence>
<dbReference type="STRING" id="36842.SAMN02194393_05185"/>
<reference evidence="2 3" key="1">
    <citation type="submission" date="2017-02" db="EMBL/GenBank/DDBJ databases">
        <authorList>
            <person name="Peterson S.W."/>
        </authorList>
    </citation>
    <scope>NUCLEOTIDE SEQUENCE [LARGE SCALE GENOMIC DNA]</scope>
    <source>
        <strain evidence="2 3">M1</strain>
    </source>
</reference>
<sequence>MEVSIHTNIIKNFIKKLGLDDTDNYLRDQLLITSKKVIVTREEIDKIIELTKYQDNSDEKLHLKYKLEETKDKLKNLLKKLKATDEMYLCFKSYIKNNNQLKY</sequence>
<feature type="coiled-coil region" evidence="1">
    <location>
        <begin position="60"/>
        <end position="87"/>
    </location>
</feature>
<evidence type="ECO:0000313" key="2">
    <source>
        <dbReference type="EMBL" id="SKC90552.1"/>
    </source>
</evidence>
<dbReference type="Proteomes" id="UP000190285">
    <property type="component" value="Unassembled WGS sequence"/>
</dbReference>
<protein>
    <submittedName>
        <fullName evidence="2">Uncharacterized protein</fullName>
    </submittedName>
</protein>
<keyword evidence="3" id="KW-1185">Reference proteome</keyword>
<dbReference type="AlphaFoldDB" id="A0A1T5MQS5"/>
<dbReference type="RefSeq" id="WP_079495775.1">
    <property type="nucleotide sequence ID" value="NZ_FUZT01000022.1"/>
</dbReference>
<dbReference type="EMBL" id="FUZT01000022">
    <property type="protein sequence ID" value="SKC90552.1"/>
    <property type="molecule type" value="Genomic_DNA"/>
</dbReference>
<proteinExistence type="predicted"/>
<evidence type="ECO:0000313" key="3">
    <source>
        <dbReference type="Proteomes" id="UP000190285"/>
    </source>
</evidence>
<organism evidence="2 3">
    <name type="scientific">Maledivibacter halophilus</name>
    <dbReference type="NCBI Taxonomy" id="36842"/>
    <lineage>
        <taxon>Bacteria</taxon>
        <taxon>Bacillati</taxon>
        <taxon>Bacillota</taxon>
        <taxon>Clostridia</taxon>
        <taxon>Peptostreptococcales</taxon>
        <taxon>Caminicellaceae</taxon>
        <taxon>Maledivibacter</taxon>
    </lineage>
</organism>
<dbReference type="OrthoDB" id="1955443at2"/>
<keyword evidence="1" id="KW-0175">Coiled coil</keyword>
<gene>
    <name evidence="2" type="ORF">SAMN02194393_05185</name>
</gene>